<dbReference type="EMBL" id="JAGRZL010000057">
    <property type="protein sequence ID" value="MBR7630934.1"/>
    <property type="molecule type" value="Genomic_DNA"/>
</dbReference>
<evidence type="ECO:0000313" key="2">
    <source>
        <dbReference type="Proteomes" id="UP000675653"/>
    </source>
</evidence>
<dbReference type="RefSeq" id="WP_212514491.1">
    <property type="nucleotide sequence ID" value="NZ_CAWQDX010000082.1"/>
</dbReference>
<dbReference type="Pfam" id="PF00106">
    <property type="entry name" value="adh_short"/>
    <property type="match status" value="1"/>
</dbReference>
<dbReference type="InterPro" id="IPR036291">
    <property type="entry name" value="NAD(P)-bd_dom_sf"/>
</dbReference>
<dbReference type="Proteomes" id="UP000675653">
    <property type="component" value="Unassembled WGS sequence"/>
</dbReference>
<sequence length="232" mass="25024">MQAVLITGASRGLGLALVQKFHAHKYKVYAVVRSISAYQRITEMYPDVSVLVADITDVDYEKSLENFLCNTTVDIIINNAGSAGTTGTNTINSTSEQLTYEFRTHCIGALSTVKAVLESMKPLSPSLVINISSRRGSLSMQAAGATKAVVCSFSYRIAKAAQNMLSLCMADDLENMGVKVVSIHPGAMLTKMAPADATLSPEQSASRLLKMIESGKLSSREFICLETGMLQW</sequence>
<gene>
    <name evidence="1" type="ORF">KAT72_18390</name>
</gene>
<dbReference type="InterPro" id="IPR052184">
    <property type="entry name" value="SDR_enzymes"/>
</dbReference>
<keyword evidence="2" id="KW-1185">Reference proteome</keyword>
<evidence type="ECO:0000313" key="1">
    <source>
        <dbReference type="EMBL" id="MBR7630934.1"/>
    </source>
</evidence>
<reference evidence="1 2" key="1">
    <citation type="submission" date="2021-04" db="EMBL/GenBank/DDBJ databases">
        <title>Draft Genome of Aeromonas popoffii ID682, isolated from a natural water source in Idaho.</title>
        <authorList>
            <person name="Testerman T."/>
            <person name="Graf J."/>
        </authorList>
    </citation>
    <scope>NUCLEOTIDE SEQUENCE [LARGE SCALE GENOMIC DNA]</scope>
    <source>
        <strain evidence="1 2">ID682</strain>
    </source>
</reference>
<dbReference type="Gene3D" id="3.40.50.720">
    <property type="entry name" value="NAD(P)-binding Rossmann-like Domain"/>
    <property type="match status" value="1"/>
</dbReference>
<dbReference type="SUPFAM" id="SSF51735">
    <property type="entry name" value="NAD(P)-binding Rossmann-fold domains"/>
    <property type="match status" value="1"/>
</dbReference>
<protein>
    <submittedName>
        <fullName evidence="1">SDR family NAD(P)-dependent oxidoreductase</fullName>
    </submittedName>
</protein>
<name>A0ABS5GX07_9GAMM</name>
<dbReference type="PRINTS" id="PR00081">
    <property type="entry name" value="GDHRDH"/>
</dbReference>
<comment type="caution">
    <text evidence="1">The sequence shown here is derived from an EMBL/GenBank/DDBJ whole genome shotgun (WGS) entry which is preliminary data.</text>
</comment>
<proteinExistence type="predicted"/>
<accession>A0ABS5GX07</accession>
<organism evidence="1 2">
    <name type="scientific">Aeromonas popoffii</name>
    <dbReference type="NCBI Taxonomy" id="70856"/>
    <lineage>
        <taxon>Bacteria</taxon>
        <taxon>Pseudomonadati</taxon>
        <taxon>Pseudomonadota</taxon>
        <taxon>Gammaproteobacteria</taxon>
        <taxon>Aeromonadales</taxon>
        <taxon>Aeromonadaceae</taxon>
        <taxon>Aeromonas</taxon>
    </lineage>
</organism>
<dbReference type="PANTHER" id="PTHR45458">
    <property type="entry name" value="SHORT-CHAIN DEHYDROGENASE/REDUCTASE SDR"/>
    <property type="match status" value="1"/>
</dbReference>
<dbReference type="PANTHER" id="PTHR45458:SF2">
    <property type="entry name" value="OXIDOREDUCTASE, SHORT CHAIN DEHYDROGENASE_REDUCTASE FAMILY SUPERFAMILY (AFU_ORTHOLOGUE AFUA_3G13450)"/>
    <property type="match status" value="1"/>
</dbReference>
<dbReference type="InterPro" id="IPR002347">
    <property type="entry name" value="SDR_fam"/>
</dbReference>